<keyword evidence="1" id="KW-0175">Coiled coil</keyword>
<sequence length="292" mass="29235">MRSKLISLLAAPLLLLSPFPAAAAAAAADDPASRPGAAAAPAAGGEAAAAGAAAGAAGGGSSVGSAAAAAAAAAAAGEALLQAFSGSTPSSLRLLAAAITPWLIPSRERYALEAALIDNIVLLLEGLEKNNKGLETLGFDFAKQFKQTLKNNKIMQQQLLEVYEQLQQIKAKIDMLQPPSPAAAAAAGGAAAAAAAEEDGEVKELKQQLQQLLQQARNLYFSKDNILNQIAALPPQGYDAAAAAAAAAEPETDPAAAAAAAAAAADFLAPMRLSARQAVDEAVFGPFDAYTP</sequence>
<dbReference type="EMBL" id="HG711050">
    <property type="protein sequence ID" value="CDJ48239.1"/>
    <property type="molecule type" value="Genomic_DNA"/>
</dbReference>
<evidence type="ECO:0000256" key="2">
    <source>
        <dbReference type="SAM" id="SignalP"/>
    </source>
</evidence>
<evidence type="ECO:0000313" key="4">
    <source>
        <dbReference type="Proteomes" id="UP000030750"/>
    </source>
</evidence>
<organism evidence="3 4">
    <name type="scientific">Eimeria brunetti</name>
    <dbReference type="NCBI Taxonomy" id="51314"/>
    <lineage>
        <taxon>Eukaryota</taxon>
        <taxon>Sar</taxon>
        <taxon>Alveolata</taxon>
        <taxon>Apicomplexa</taxon>
        <taxon>Conoidasida</taxon>
        <taxon>Coccidia</taxon>
        <taxon>Eucoccidiorida</taxon>
        <taxon>Eimeriorina</taxon>
        <taxon>Eimeriidae</taxon>
        <taxon>Eimeria</taxon>
    </lineage>
</organism>
<name>U6LI59_9EIME</name>
<evidence type="ECO:0000256" key="1">
    <source>
        <dbReference type="SAM" id="Coils"/>
    </source>
</evidence>
<accession>U6LI59</accession>
<keyword evidence="2" id="KW-0732">Signal</keyword>
<dbReference type="VEuPathDB" id="ToxoDB:EBH_0077850"/>
<dbReference type="AlphaFoldDB" id="U6LI59"/>
<keyword evidence="4" id="KW-1185">Reference proteome</keyword>
<dbReference type="Proteomes" id="UP000030750">
    <property type="component" value="Unassembled WGS sequence"/>
</dbReference>
<reference evidence="3" key="2">
    <citation type="submission" date="2013-10" db="EMBL/GenBank/DDBJ databases">
        <authorList>
            <person name="Aslett M."/>
        </authorList>
    </citation>
    <scope>NUCLEOTIDE SEQUENCE [LARGE SCALE GENOMIC DNA]</scope>
    <source>
        <strain evidence="3">Houghton</strain>
    </source>
</reference>
<gene>
    <name evidence="3" type="ORF">EBH_0077850</name>
</gene>
<feature type="coiled-coil region" evidence="1">
    <location>
        <begin position="152"/>
        <end position="222"/>
    </location>
</feature>
<proteinExistence type="predicted"/>
<protein>
    <submittedName>
        <fullName evidence="3">Uncharacterized protein</fullName>
    </submittedName>
</protein>
<feature type="chain" id="PRO_5004672559" evidence="2">
    <location>
        <begin position="25"/>
        <end position="292"/>
    </location>
</feature>
<evidence type="ECO:0000313" key="3">
    <source>
        <dbReference type="EMBL" id="CDJ48239.1"/>
    </source>
</evidence>
<feature type="signal peptide" evidence="2">
    <location>
        <begin position="1"/>
        <end position="24"/>
    </location>
</feature>
<reference evidence="3" key="1">
    <citation type="submission" date="2013-10" db="EMBL/GenBank/DDBJ databases">
        <title>Genomic analysis of the causative agents of coccidiosis in chickens.</title>
        <authorList>
            <person name="Reid A.J."/>
            <person name="Blake D."/>
            <person name="Billington K."/>
            <person name="Browne H."/>
            <person name="Dunn M."/>
            <person name="Hung S."/>
            <person name="Kawahara F."/>
            <person name="Miranda-Saavedra D."/>
            <person name="Mourier T."/>
            <person name="Nagra H."/>
            <person name="Otto T.D."/>
            <person name="Rawlings N."/>
            <person name="Sanchez A."/>
            <person name="Sanders M."/>
            <person name="Subramaniam C."/>
            <person name="Tay Y."/>
            <person name="Dear P."/>
            <person name="Doerig C."/>
            <person name="Gruber A."/>
            <person name="Parkinson J."/>
            <person name="Shirley M."/>
            <person name="Wan K.L."/>
            <person name="Berriman M."/>
            <person name="Tomley F."/>
            <person name="Pain A."/>
        </authorList>
    </citation>
    <scope>NUCLEOTIDE SEQUENCE [LARGE SCALE GENOMIC DNA]</scope>
    <source>
        <strain evidence="3">Houghton</strain>
    </source>
</reference>